<gene>
    <name evidence="1" type="ORF">ACFOM8_22690</name>
</gene>
<reference evidence="2" key="1">
    <citation type="journal article" date="2019" name="Int. J. Syst. Evol. Microbiol.">
        <title>The Global Catalogue of Microorganisms (GCM) 10K type strain sequencing project: providing services to taxonomists for standard genome sequencing and annotation.</title>
        <authorList>
            <consortium name="The Broad Institute Genomics Platform"/>
            <consortium name="The Broad Institute Genome Sequencing Center for Infectious Disease"/>
            <person name="Wu L."/>
            <person name="Ma J."/>
        </authorList>
    </citation>
    <scope>NUCLEOTIDE SEQUENCE [LARGE SCALE GENOMIC DNA]</scope>
    <source>
        <strain evidence="2">KCTC 42473</strain>
    </source>
</reference>
<sequence>MENLGHFWVEINIYGRQVYGNGRVLQFFKAAPGEDPFAPDAGLPDDIPVQKISSLQMDSLARSLGRTEETWLTQVAVSLGLIHQHLAIYSPDAAMVKDLRFLQVGMKTQPEIDAVFVAEYWLPKKIDFENVFITVEVKQRGERVLLDQIREQVRKAFGETAKVKDRKVDVVKPMAVNVIRREYEGAEEDLICVREYDPVRRSEFDANYSSKKGDDAVYGMPLNMKSCSAYTLRPAIGAFGKRKAIKKVAAS</sequence>
<evidence type="ECO:0000313" key="2">
    <source>
        <dbReference type="Proteomes" id="UP001595539"/>
    </source>
</evidence>
<dbReference type="RefSeq" id="WP_377764650.1">
    <property type="nucleotide sequence ID" value="NZ_JBHRXY010000092.1"/>
</dbReference>
<dbReference type="EMBL" id="JBHRXY010000092">
    <property type="protein sequence ID" value="MFC3632210.1"/>
    <property type="molecule type" value="Genomic_DNA"/>
</dbReference>
<organism evidence="1 2">
    <name type="scientific">Paracoccus angustae</name>
    <dbReference type="NCBI Taxonomy" id="1671480"/>
    <lineage>
        <taxon>Bacteria</taxon>
        <taxon>Pseudomonadati</taxon>
        <taxon>Pseudomonadota</taxon>
        <taxon>Alphaproteobacteria</taxon>
        <taxon>Rhodobacterales</taxon>
        <taxon>Paracoccaceae</taxon>
        <taxon>Paracoccus</taxon>
    </lineage>
</organism>
<comment type="caution">
    <text evidence="1">The sequence shown here is derived from an EMBL/GenBank/DDBJ whole genome shotgun (WGS) entry which is preliminary data.</text>
</comment>
<proteinExistence type="predicted"/>
<dbReference type="Proteomes" id="UP001595539">
    <property type="component" value="Unassembled WGS sequence"/>
</dbReference>
<protein>
    <submittedName>
        <fullName evidence="1">Uncharacterized protein</fullName>
    </submittedName>
</protein>
<accession>A0ABV7UB28</accession>
<evidence type="ECO:0000313" key="1">
    <source>
        <dbReference type="EMBL" id="MFC3632210.1"/>
    </source>
</evidence>
<name>A0ABV7UB28_9RHOB</name>
<keyword evidence="2" id="KW-1185">Reference proteome</keyword>